<comment type="caution">
    <text evidence="1">The sequence shown here is derived from an EMBL/GenBank/DDBJ whole genome shotgun (WGS) entry which is preliminary data.</text>
</comment>
<dbReference type="InterPro" id="IPR017847">
    <property type="entry name" value="T6SS_RhsGE_Vgr_subset"/>
</dbReference>
<dbReference type="Gene3D" id="3.55.50.10">
    <property type="entry name" value="Baseplate protein-like domains"/>
    <property type="match status" value="1"/>
</dbReference>
<dbReference type="Gene3D" id="2.30.110.50">
    <property type="match status" value="1"/>
</dbReference>
<protein>
    <submittedName>
        <fullName evidence="1">Type VI secretion system Vgr family protein</fullName>
    </submittedName>
</protein>
<evidence type="ECO:0000313" key="2">
    <source>
        <dbReference type="Proteomes" id="UP001595791"/>
    </source>
</evidence>
<dbReference type="Pfam" id="PF05954">
    <property type="entry name" value="Phage_GPD"/>
    <property type="match status" value="1"/>
</dbReference>
<keyword evidence="2" id="KW-1185">Reference proteome</keyword>
<dbReference type="SUPFAM" id="SSF69279">
    <property type="entry name" value="Phage tail proteins"/>
    <property type="match status" value="2"/>
</dbReference>
<feature type="non-terminal residue" evidence="1">
    <location>
        <position position="352"/>
    </location>
</feature>
<dbReference type="NCBIfam" id="TIGR03361">
    <property type="entry name" value="VI_Rhs_Vgr"/>
    <property type="match status" value="1"/>
</dbReference>
<dbReference type="EMBL" id="JBHSBU010000003">
    <property type="protein sequence ID" value="MFC4161905.1"/>
    <property type="molecule type" value="Genomic_DNA"/>
</dbReference>
<name>A0ABV8MYQ0_9NEIS</name>
<gene>
    <name evidence="1" type="ORF">ACFOW7_21430</name>
</gene>
<dbReference type="InterPro" id="IPR006533">
    <property type="entry name" value="T6SS_Vgr_RhsGE"/>
</dbReference>
<sequence>MQRLVTFYSPLGEDALWFRKLRLSEHLSQPFEAEVELLSREPHIAANAMLGQSVTIKLETHAPQPRFLNAHVARFAQIGRDGRYYVYKAELRPWFWFLQRTADCKIFQNLSVPEIVRAVFGDHPIAQFTERLAGSYPKREYCVQYNESDFNFVARLLEQEGISYWFEHQHGQHKMILGDGMGAHQPMPGYEELLCRLNPSDGLTLETETVASWQSYREVLTGQVEINDYDFLKPRADLTSRGMETRPHALADYDVYGWPGNYVDPGNGQRYAQIQIDEQQARHQEIHAAGPFRGISAGRRFKLVQHPQADQNQDYLIVASEFTISESNYASGGESTWEAHTHFTVLPWQGNY</sequence>
<dbReference type="Gene3D" id="4.10.220.110">
    <property type="match status" value="1"/>
</dbReference>
<reference evidence="2" key="1">
    <citation type="journal article" date="2019" name="Int. J. Syst. Evol. Microbiol.">
        <title>The Global Catalogue of Microorganisms (GCM) 10K type strain sequencing project: providing services to taxonomists for standard genome sequencing and annotation.</title>
        <authorList>
            <consortium name="The Broad Institute Genomics Platform"/>
            <consortium name="The Broad Institute Genome Sequencing Center for Infectious Disease"/>
            <person name="Wu L."/>
            <person name="Ma J."/>
        </authorList>
    </citation>
    <scope>NUCLEOTIDE SEQUENCE [LARGE SCALE GENOMIC DNA]</scope>
    <source>
        <strain evidence="2">LMG 29894</strain>
    </source>
</reference>
<accession>A0ABV8MYQ0</accession>
<evidence type="ECO:0000313" key="1">
    <source>
        <dbReference type="EMBL" id="MFC4161905.1"/>
    </source>
</evidence>
<organism evidence="1 2">
    <name type="scientific">Chitinimonas lacunae</name>
    <dbReference type="NCBI Taxonomy" id="1963018"/>
    <lineage>
        <taxon>Bacteria</taxon>
        <taxon>Pseudomonadati</taxon>
        <taxon>Pseudomonadota</taxon>
        <taxon>Betaproteobacteria</taxon>
        <taxon>Neisseriales</taxon>
        <taxon>Chitinibacteraceae</taxon>
        <taxon>Chitinimonas</taxon>
    </lineage>
</organism>
<dbReference type="NCBIfam" id="TIGR01646">
    <property type="entry name" value="vgr_GE"/>
    <property type="match status" value="1"/>
</dbReference>
<dbReference type="Proteomes" id="UP001595791">
    <property type="component" value="Unassembled WGS sequence"/>
</dbReference>
<dbReference type="RefSeq" id="WP_378168561.1">
    <property type="nucleotide sequence ID" value="NZ_JBHSBU010000003.1"/>
</dbReference>
<proteinExistence type="predicted"/>